<dbReference type="Pfam" id="PF01408">
    <property type="entry name" value="GFO_IDH_MocA"/>
    <property type="match status" value="1"/>
</dbReference>
<dbReference type="eggNOG" id="KOG2741">
    <property type="taxonomic scope" value="Eukaryota"/>
</dbReference>
<feature type="domain" description="Gfo/Idh/MocA-like oxidoreductase N-terminal" evidence="1">
    <location>
        <begin position="6"/>
        <end position="140"/>
    </location>
</feature>
<dbReference type="PANTHER" id="PTHR46368">
    <property type="match status" value="1"/>
</dbReference>
<proteinExistence type="predicted"/>
<dbReference type="VEuPathDB" id="TriTrypDB:LPMP_230620"/>
<dbReference type="AlphaFoldDB" id="A0A088RRA8"/>
<dbReference type="RefSeq" id="XP_010699220.1">
    <property type="nucleotide sequence ID" value="XM_010700918.1"/>
</dbReference>
<dbReference type="InterPro" id="IPR036291">
    <property type="entry name" value="NAD(P)-bd_dom_sf"/>
</dbReference>
<accession>A0A088RRA8</accession>
<dbReference type="OrthoDB" id="2129491at2759"/>
<sequence>MRKESLRVGFLGASTVARKAWLAIHRSGHRVTFIGCRDAGKGRELTERLQRDVEADKNAKAAGAGAQQLFVAPKIGSYMDVVRADNVDVVYISLPTSKRPAWIRVCAEFGKHVVSEKPAARSAAELLECLHDMASKRLLFMDGTALSHSQRLQDVCCAVAQLGGPVHINAHMSFTASPTFMANDIRLQPLLEPHGALGDLGWYCIRWILHIVDFALPTGVAGRVTECDALRDEEEPGNDATSYVTTSVSPAGTPAAAAATVASQRRPKGKSAPAAITGFEGNLEFTIPTRKSSDIAAAAAAEALATVTASFQCTFHDCHDQTVEIFCCDGTVIVHGAINPTAEDRPRFLVQRHTLAAAPATAEREQNGAAEVTKVFEVYERLEEERNEIVYSVAPETNDVQQMEQLWRDVGDSVTRLGKDEPLIADLDLAKKWSTFAYVTQVVMDRTLESAGQHALAAITSSADS</sequence>
<dbReference type="VEuPathDB" id="TriTrypDB:LPAL13_230012000"/>
<dbReference type="KEGG" id="lpan:LPMP_230620"/>
<name>A0A088RRA8_LEIPA</name>
<dbReference type="GO" id="GO:0000166">
    <property type="term" value="F:nucleotide binding"/>
    <property type="evidence" value="ECO:0007669"/>
    <property type="project" value="InterPro"/>
</dbReference>
<organism evidence="2 3">
    <name type="scientific">Leishmania panamensis</name>
    <dbReference type="NCBI Taxonomy" id="5679"/>
    <lineage>
        <taxon>Eukaryota</taxon>
        <taxon>Discoba</taxon>
        <taxon>Euglenozoa</taxon>
        <taxon>Kinetoplastea</taxon>
        <taxon>Metakinetoplastina</taxon>
        <taxon>Trypanosomatida</taxon>
        <taxon>Trypanosomatidae</taxon>
        <taxon>Leishmaniinae</taxon>
        <taxon>Leishmania</taxon>
        <taxon>Leishmania guyanensis species complex</taxon>
    </lineage>
</organism>
<evidence type="ECO:0000313" key="3">
    <source>
        <dbReference type="Proteomes" id="UP000063063"/>
    </source>
</evidence>
<dbReference type="InterPro" id="IPR000683">
    <property type="entry name" value="Gfo/Idh/MocA-like_OxRdtase_N"/>
</dbReference>
<keyword evidence="3" id="KW-1185">Reference proteome</keyword>
<dbReference type="SUPFAM" id="SSF51735">
    <property type="entry name" value="NAD(P)-binding Rossmann-fold domains"/>
    <property type="match status" value="1"/>
</dbReference>
<dbReference type="EMBL" id="CP009392">
    <property type="protein sequence ID" value="AIN98513.1"/>
    <property type="molecule type" value="Genomic_DNA"/>
</dbReference>
<evidence type="ECO:0000313" key="2">
    <source>
        <dbReference type="EMBL" id="AIN98513.1"/>
    </source>
</evidence>
<dbReference type="Gene3D" id="3.30.360.10">
    <property type="entry name" value="Dihydrodipicolinate Reductase, domain 2"/>
    <property type="match status" value="1"/>
</dbReference>
<dbReference type="SUPFAM" id="SSF55347">
    <property type="entry name" value="Glyceraldehyde-3-phosphate dehydrogenase-like, C-terminal domain"/>
    <property type="match status" value="1"/>
</dbReference>
<evidence type="ECO:0000259" key="1">
    <source>
        <dbReference type="Pfam" id="PF01408"/>
    </source>
</evidence>
<dbReference type="GeneID" id="22575266"/>
<dbReference type="Proteomes" id="UP000063063">
    <property type="component" value="Chromosome 23"/>
</dbReference>
<reference evidence="2 3" key="1">
    <citation type="journal article" date="2015" name="Sci. Rep.">
        <title>The genome of Leishmania panamensis: insights into genomics of the L. (Viannia) subgenus.</title>
        <authorList>
            <person name="Llanes A."/>
            <person name="Restrepo C.M."/>
            <person name="Vecchio G.D."/>
            <person name="Anguizola F.J."/>
            <person name="Lleonart R."/>
        </authorList>
    </citation>
    <scope>NUCLEOTIDE SEQUENCE [LARGE SCALE GENOMIC DNA]</scope>
    <source>
        <strain evidence="2 3">MHOM/PA/94/PSC-1</strain>
    </source>
</reference>
<dbReference type="PANTHER" id="PTHR46368:SF4">
    <property type="entry name" value="OS10G0403700 PROTEIN"/>
    <property type="match status" value="1"/>
</dbReference>
<dbReference type="Gene3D" id="3.40.50.720">
    <property type="entry name" value="NAD(P)-binding Rossmann-like Domain"/>
    <property type="match status" value="1"/>
</dbReference>
<protein>
    <submittedName>
        <fullName evidence="2">Oxidoreductase-like protein</fullName>
    </submittedName>
</protein>
<gene>
    <name evidence="2" type="ORF">LPMP_230620</name>
</gene>